<evidence type="ECO:0000313" key="1">
    <source>
        <dbReference type="EMBL" id="MBS4199392.1"/>
    </source>
</evidence>
<dbReference type="CDD" id="cd09911">
    <property type="entry name" value="Lin0431_like"/>
    <property type="match status" value="1"/>
</dbReference>
<dbReference type="EMBL" id="JAGYPJ010000001">
    <property type="protein sequence ID" value="MBS4199392.1"/>
    <property type="molecule type" value="Genomic_DNA"/>
</dbReference>
<dbReference type="Pfam" id="PF07009">
    <property type="entry name" value="NusG_II"/>
    <property type="match status" value="1"/>
</dbReference>
<dbReference type="InterPro" id="IPR038690">
    <property type="entry name" value="NusG_2_sf"/>
</dbReference>
<evidence type="ECO:0000313" key="2">
    <source>
        <dbReference type="Proteomes" id="UP000682713"/>
    </source>
</evidence>
<dbReference type="RefSeq" id="WP_213110079.1">
    <property type="nucleotide sequence ID" value="NZ_JAGYPJ010000001.1"/>
</dbReference>
<dbReference type="Proteomes" id="UP000682713">
    <property type="component" value="Unassembled WGS sequence"/>
</dbReference>
<proteinExistence type="predicted"/>
<protein>
    <submittedName>
        <fullName evidence="1">NusG domain II-containing protein</fullName>
    </submittedName>
</protein>
<organism evidence="1 2">
    <name type="scientific">Lederbergia citrisecunda</name>
    <dbReference type="NCBI Taxonomy" id="2833583"/>
    <lineage>
        <taxon>Bacteria</taxon>
        <taxon>Bacillati</taxon>
        <taxon>Bacillota</taxon>
        <taxon>Bacilli</taxon>
        <taxon>Bacillales</taxon>
        <taxon>Bacillaceae</taxon>
        <taxon>Lederbergia</taxon>
    </lineage>
</organism>
<comment type="caution">
    <text evidence="1">The sequence shown here is derived from an EMBL/GenBank/DDBJ whole genome shotgun (WGS) entry which is preliminary data.</text>
</comment>
<dbReference type="AlphaFoldDB" id="A0A942TMF9"/>
<gene>
    <name evidence="1" type="ORF">KHA93_06970</name>
</gene>
<accession>A0A942TMF9</accession>
<dbReference type="Gene3D" id="2.60.320.10">
    <property type="entry name" value="N-utilization substance G protein NusG, insert domain"/>
    <property type="match status" value="1"/>
</dbReference>
<name>A0A942TMF9_9BACI</name>
<keyword evidence="2" id="KW-1185">Reference proteome</keyword>
<sequence length="138" mass="15656">MREFFLMIKKWDLIIIILLILFSFLPVSIFSYQQAKETEASSRYVAVITVDKKVVKEIEISSHTGTQRFEIISQDSDINVIEVKDSQVRMKSANCADQVCVRTRAISKPGQTIICLPHKIVVEIKAVNAPLEEMIISS</sequence>
<reference evidence="1 2" key="1">
    <citation type="submission" date="2021-05" db="EMBL/GenBank/DDBJ databases">
        <title>Novel Bacillus species.</title>
        <authorList>
            <person name="Liu G."/>
        </authorList>
    </citation>
    <scope>NUCLEOTIDE SEQUENCE [LARGE SCALE GENOMIC DNA]</scope>
    <source>
        <strain evidence="1 2">FJAT-49732</strain>
    </source>
</reference>